<protein>
    <submittedName>
        <fullName evidence="6">TIGR03619 family F420-dependent LLM class oxidoreductase</fullName>
        <ecNumber evidence="6">1.-.-.-</ecNumber>
    </submittedName>
</protein>
<evidence type="ECO:0000259" key="5">
    <source>
        <dbReference type="Pfam" id="PF00296"/>
    </source>
</evidence>
<dbReference type="OrthoDB" id="9814695at2"/>
<evidence type="ECO:0000256" key="4">
    <source>
        <dbReference type="ARBA" id="ARBA00023033"/>
    </source>
</evidence>
<keyword evidence="2" id="KW-0288">FMN</keyword>
<evidence type="ECO:0000256" key="2">
    <source>
        <dbReference type="ARBA" id="ARBA00022643"/>
    </source>
</evidence>
<accession>A0A6N7EE92</accession>
<dbReference type="Pfam" id="PF00296">
    <property type="entry name" value="Bac_luciferase"/>
    <property type="match status" value="1"/>
</dbReference>
<dbReference type="SUPFAM" id="SSF51679">
    <property type="entry name" value="Bacterial luciferase-like"/>
    <property type="match status" value="1"/>
</dbReference>
<dbReference type="RefSeq" id="WP_152196172.1">
    <property type="nucleotide sequence ID" value="NZ_VUKD01000004.1"/>
</dbReference>
<evidence type="ECO:0000313" key="6">
    <source>
        <dbReference type="EMBL" id="MPV36340.1"/>
    </source>
</evidence>
<dbReference type="GO" id="GO:0046306">
    <property type="term" value="P:alkanesulfonate catabolic process"/>
    <property type="evidence" value="ECO:0007669"/>
    <property type="project" value="TreeGrafter"/>
</dbReference>
<reference evidence="6 7" key="1">
    <citation type="submission" date="2019-10" db="EMBL/GenBank/DDBJ databases">
        <title>Georgenia wutianyii sp. nov. and Georgenia yuyongxinii sp. nov. isolated from plateau pika (Ochotona curzoniae) in the Qinghai-Tibet plateau of China.</title>
        <authorList>
            <person name="Tian Z."/>
        </authorList>
    </citation>
    <scope>NUCLEOTIDE SEQUENCE [LARGE SCALE GENOMIC DNA]</scope>
    <source>
        <strain evidence="6 7">JCM 19765</strain>
    </source>
</reference>
<comment type="caution">
    <text evidence="6">The sequence shown here is derived from an EMBL/GenBank/DDBJ whole genome shotgun (WGS) entry which is preliminary data.</text>
</comment>
<dbReference type="InterPro" id="IPR050172">
    <property type="entry name" value="SsuD_RutA_monooxygenase"/>
</dbReference>
<feature type="domain" description="Luciferase-like" evidence="5">
    <location>
        <begin position="14"/>
        <end position="233"/>
    </location>
</feature>
<dbReference type="InterPro" id="IPR011251">
    <property type="entry name" value="Luciferase-like_dom"/>
</dbReference>
<keyword evidence="7" id="KW-1185">Reference proteome</keyword>
<dbReference type="Gene3D" id="3.20.20.30">
    <property type="entry name" value="Luciferase-like domain"/>
    <property type="match status" value="1"/>
</dbReference>
<keyword evidence="4" id="KW-0503">Monooxygenase</keyword>
<evidence type="ECO:0000256" key="3">
    <source>
        <dbReference type="ARBA" id="ARBA00023002"/>
    </source>
</evidence>
<dbReference type="PANTHER" id="PTHR42847">
    <property type="entry name" value="ALKANESULFONATE MONOOXYGENASE"/>
    <property type="match status" value="1"/>
</dbReference>
<dbReference type="GO" id="GO:0008726">
    <property type="term" value="F:alkanesulfonate monooxygenase activity"/>
    <property type="evidence" value="ECO:0007669"/>
    <property type="project" value="TreeGrafter"/>
</dbReference>
<dbReference type="EMBL" id="WHPC01000010">
    <property type="protein sequence ID" value="MPV36340.1"/>
    <property type="molecule type" value="Genomic_DNA"/>
</dbReference>
<keyword evidence="3 6" id="KW-0560">Oxidoreductase</keyword>
<dbReference type="NCBIfam" id="TIGR03619">
    <property type="entry name" value="F420_Rv2161c"/>
    <property type="match status" value="1"/>
</dbReference>
<dbReference type="InterPro" id="IPR036661">
    <property type="entry name" value="Luciferase-like_sf"/>
</dbReference>
<name>A0A6N7EE92_9MICO</name>
<dbReference type="PANTHER" id="PTHR42847:SF4">
    <property type="entry name" value="ALKANESULFONATE MONOOXYGENASE-RELATED"/>
    <property type="match status" value="1"/>
</dbReference>
<dbReference type="AlphaFoldDB" id="A0A6N7EE92"/>
<gene>
    <name evidence="6" type="ORF">GB881_04620</name>
</gene>
<evidence type="ECO:0000256" key="1">
    <source>
        <dbReference type="ARBA" id="ARBA00022630"/>
    </source>
</evidence>
<evidence type="ECO:0000313" key="7">
    <source>
        <dbReference type="Proteomes" id="UP000437709"/>
    </source>
</evidence>
<sequence>MDVGFALPVSGSWATPGNVLEVARRAESLGYASLWTFQRLLVPVGRPTAAVYTSVLDPVVVLGHAAAVTERVRLGTAIVNVPYVAPAVLAKQLVTLDVLSSGRLDVGLGLGWSRPEFEATGAPFERRGARAEEYLACLRALWGPDPVAFSGRFYQVPPSVVAPKPVQRPGPPILLGGDAPRALERIGRFADGWISSSRADPAALRGPVDTVREAAVRAGRDPDRMRFVCRGVVRDVPRSGPLTGTLEEVRADLPRLAAQGVTEVFVDLNFDPSVGDPDADAAASMRRAHEVLEALAPR</sequence>
<organism evidence="6 7">
    <name type="scientific">Georgenia subflava</name>
    <dbReference type="NCBI Taxonomy" id="1622177"/>
    <lineage>
        <taxon>Bacteria</taxon>
        <taxon>Bacillati</taxon>
        <taxon>Actinomycetota</taxon>
        <taxon>Actinomycetes</taxon>
        <taxon>Micrococcales</taxon>
        <taxon>Bogoriellaceae</taxon>
        <taxon>Georgenia</taxon>
    </lineage>
</organism>
<dbReference type="EC" id="1.-.-.-" evidence="6"/>
<keyword evidence="1" id="KW-0285">Flavoprotein</keyword>
<dbReference type="Proteomes" id="UP000437709">
    <property type="component" value="Unassembled WGS sequence"/>
</dbReference>
<dbReference type="InterPro" id="IPR019921">
    <property type="entry name" value="Lucif-like_OxRdtase_Rv2161c"/>
</dbReference>
<proteinExistence type="predicted"/>